<proteinExistence type="predicted"/>
<name>A0ABT3L923_9CYAN</name>
<evidence type="ECO:0000256" key="5">
    <source>
        <dbReference type="ARBA" id="ARBA00023136"/>
    </source>
</evidence>
<dbReference type="EMBL" id="JAIHOM010000079">
    <property type="protein sequence ID" value="MCW6037599.1"/>
    <property type="molecule type" value="Genomic_DNA"/>
</dbReference>
<accession>A0ABT3L923</accession>
<protein>
    <submittedName>
        <fullName evidence="7">Dynamin family protein</fullName>
    </submittedName>
</protein>
<gene>
    <name evidence="7" type="ORF">K4A83_15135</name>
</gene>
<dbReference type="PANTHER" id="PTHR10465">
    <property type="entry name" value="TRANSMEMBRANE GTPASE FZO1"/>
    <property type="match status" value="1"/>
</dbReference>
<keyword evidence="5" id="KW-0472">Membrane</keyword>
<dbReference type="SUPFAM" id="SSF52540">
    <property type="entry name" value="P-loop containing nucleoside triphosphate hydrolases"/>
    <property type="match status" value="1"/>
</dbReference>
<evidence type="ECO:0000256" key="4">
    <source>
        <dbReference type="ARBA" id="ARBA00023134"/>
    </source>
</evidence>
<dbReference type="InterPro" id="IPR027417">
    <property type="entry name" value="P-loop_NTPase"/>
</dbReference>
<evidence type="ECO:0000313" key="7">
    <source>
        <dbReference type="EMBL" id="MCW6037599.1"/>
    </source>
</evidence>
<feature type="domain" description="Dynamin N-terminal" evidence="6">
    <location>
        <begin position="61"/>
        <end position="246"/>
    </location>
</feature>
<dbReference type="Proteomes" id="UP001526426">
    <property type="component" value="Unassembled WGS sequence"/>
</dbReference>
<evidence type="ECO:0000256" key="3">
    <source>
        <dbReference type="ARBA" id="ARBA00022801"/>
    </source>
</evidence>
<keyword evidence="3" id="KW-0378">Hydrolase</keyword>
<evidence type="ECO:0000256" key="2">
    <source>
        <dbReference type="ARBA" id="ARBA00022741"/>
    </source>
</evidence>
<evidence type="ECO:0000259" key="6">
    <source>
        <dbReference type="Pfam" id="PF00350"/>
    </source>
</evidence>
<keyword evidence="4" id="KW-0342">GTP-binding</keyword>
<comment type="caution">
    <text evidence="7">The sequence shown here is derived from an EMBL/GenBank/DDBJ whole genome shotgun (WGS) entry which is preliminary data.</text>
</comment>
<dbReference type="PANTHER" id="PTHR10465:SF0">
    <property type="entry name" value="SARCALUMENIN"/>
    <property type="match status" value="1"/>
</dbReference>
<organism evidence="7 8">
    <name type="scientific">Spirulina subsalsa FACHB-351</name>
    <dbReference type="NCBI Taxonomy" id="234711"/>
    <lineage>
        <taxon>Bacteria</taxon>
        <taxon>Bacillati</taxon>
        <taxon>Cyanobacteriota</taxon>
        <taxon>Cyanophyceae</taxon>
        <taxon>Spirulinales</taxon>
        <taxon>Spirulinaceae</taxon>
        <taxon>Spirulina</taxon>
    </lineage>
</organism>
<dbReference type="Pfam" id="PF00350">
    <property type="entry name" value="Dynamin_N"/>
    <property type="match status" value="1"/>
</dbReference>
<dbReference type="RefSeq" id="WP_265265459.1">
    <property type="nucleotide sequence ID" value="NZ_JAIHOM010000079.1"/>
</dbReference>
<evidence type="ECO:0000256" key="1">
    <source>
        <dbReference type="ARBA" id="ARBA00004370"/>
    </source>
</evidence>
<dbReference type="InterPro" id="IPR027094">
    <property type="entry name" value="Mitofusin_fam"/>
</dbReference>
<keyword evidence="2" id="KW-0547">Nucleotide-binding</keyword>
<reference evidence="7 8" key="1">
    <citation type="submission" date="2021-08" db="EMBL/GenBank/DDBJ databases">
        <title>Draft genome sequence of Spirulina subsalsa with high tolerance to salinity and hype-accumulation of phycocyanin.</title>
        <authorList>
            <person name="Pei H."/>
            <person name="Jiang L."/>
        </authorList>
    </citation>
    <scope>NUCLEOTIDE SEQUENCE [LARGE SCALE GENOMIC DNA]</scope>
    <source>
        <strain evidence="7 8">FACHB-351</strain>
    </source>
</reference>
<sequence>MSSQLFQETHSNINNTGARLLQYIRELRNAQLEGDDTEALQKIEQGIQKALTALHEQRYQVAVIAAMKAGKSTFLNALIGSDVLASETEACTVCRTDVKPIPPTASPCLLEYREGHSEPVAVAEGESFLIRHHFLERNHLIRATGNRDHTTRFELHHPIAAIQDLPSLQGFTLVDTPGPNEWKSAGLDSISLKQTALEALRNCDVILFILDYCSFKDNTNSELLQDLIQQRSEFLTRNRGVIYFILNKIDRQTEEDRPIAHVVDDLRRTLNEFGIPNPIIYPASAWQGLLSKLIAQGIATESHLKDFKHFFSARYAKETEDGDLMIPSPKKIAPQALQDSLIPIIEKSVVQDVVNNSGWNLLRDVLAKLDKSAKEVEDILNARISGWKIEIKPLRQRMEEYKRLAKSAIVQIRGVKKLVEQQEQKLVNQFKREIVEFAERAKLTIQQEFEIFAQYRFSELTTTSTPLQLDFPSKSTPTFAGFPVPQRLGESLKKAVRDLLGDEENPYAIRCTSQEEVEKIKQDINRFCSILIKDWWTNTQDKLSRDGTLIRQELVAQIRDNVQQISNELSQYLGEALEITMNINPIQMLVFDFQGIDTQVQRQTENYTRWKKEQKKAFCRDYEVDIQVDDRRSYYEIDLRLTMEAIKREIDAQTTGSLVVVERVIKKQVSEDFSNAEQQINDYINRFLIEFDRLLRERELREAQVDEILATLEVQKSLLHQYVDEFESIRDSLEMWKPR</sequence>
<evidence type="ECO:0000313" key="8">
    <source>
        <dbReference type="Proteomes" id="UP001526426"/>
    </source>
</evidence>
<dbReference type="Gene3D" id="3.40.50.300">
    <property type="entry name" value="P-loop containing nucleotide triphosphate hydrolases"/>
    <property type="match status" value="1"/>
</dbReference>
<keyword evidence="8" id="KW-1185">Reference proteome</keyword>
<dbReference type="InterPro" id="IPR045063">
    <property type="entry name" value="Dynamin_N"/>
</dbReference>
<comment type="subcellular location">
    <subcellularLocation>
        <location evidence="1">Membrane</location>
    </subcellularLocation>
</comment>